<keyword evidence="3" id="KW-0694">RNA-binding</keyword>
<feature type="compositionally biased region" description="Basic and acidic residues" evidence="4">
    <location>
        <begin position="239"/>
        <end position="249"/>
    </location>
</feature>
<dbReference type="Pfam" id="PF00849">
    <property type="entry name" value="PseudoU_synth_2"/>
    <property type="match status" value="1"/>
</dbReference>
<dbReference type="CDD" id="cd00165">
    <property type="entry name" value="S4"/>
    <property type="match status" value="1"/>
</dbReference>
<dbReference type="InterPro" id="IPR020103">
    <property type="entry name" value="PsdUridine_synth_cat_dom_sf"/>
</dbReference>
<comment type="caution">
    <text evidence="6">The sequence shown here is derived from an EMBL/GenBank/DDBJ whole genome shotgun (WGS) entry which is preliminary data.</text>
</comment>
<dbReference type="FunFam" id="3.10.290.10:FF:000003">
    <property type="entry name" value="Pseudouridine synthase"/>
    <property type="match status" value="1"/>
</dbReference>
<dbReference type="GO" id="GO:0120159">
    <property type="term" value="F:rRNA pseudouridine synthase activity"/>
    <property type="evidence" value="ECO:0007669"/>
    <property type="project" value="UniProtKB-ARBA"/>
</dbReference>
<evidence type="ECO:0000259" key="5">
    <source>
        <dbReference type="SMART" id="SM00363"/>
    </source>
</evidence>
<evidence type="ECO:0000256" key="1">
    <source>
        <dbReference type="ARBA" id="ARBA00008348"/>
    </source>
</evidence>
<feature type="domain" description="RNA-binding S4" evidence="5">
    <location>
        <begin position="5"/>
        <end position="63"/>
    </location>
</feature>
<keyword evidence="2" id="KW-0413">Isomerase</keyword>
<dbReference type="SMART" id="SM00363">
    <property type="entry name" value="S4"/>
    <property type="match status" value="1"/>
</dbReference>
<dbReference type="Gene3D" id="3.30.70.580">
    <property type="entry name" value="Pseudouridine synthase I, catalytic domain, N-terminal subdomain"/>
    <property type="match status" value="1"/>
</dbReference>
<dbReference type="InterPro" id="IPR050343">
    <property type="entry name" value="RsuA_PseudoU_synthase"/>
</dbReference>
<name>A0A1F7W3G2_9BACT</name>
<dbReference type="GO" id="GO:0000455">
    <property type="term" value="P:enzyme-directed rRNA pseudouridine synthesis"/>
    <property type="evidence" value="ECO:0007669"/>
    <property type="project" value="UniProtKB-ARBA"/>
</dbReference>
<dbReference type="PANTHER" id="PTHR47683">
    <property type="entry name" value="PSEUDOURIDINE SYNTHASE FAMILY PROTEIN-RELATED"/>
    <property type="match status" value="1"/>
</dbReference>
<dbReference type="Gene3D" id="3.30.70.1560">
    <property type="entry name" value="Alpha-L RNA-binding motif"/>
    <property type="match status" value="1"/>
</dbReference>
<dbReference type="GO" id="GO:0003723">
    <property type="term" value="F:RNA binding"/>
    <property type="evidence" value="ECO:0007669"/>
    <property type="project" value="UniProtKB-KW"/>
</dbReference>
<dbReference type="SUPFAM" id="SSF55174">
    <property type="entry name" value="Alpha-L RNA-binding motif"/>
    <property type="match status" value="1"/>
</dbReference>
<gene>
    <name evidence="6" type="ORF">A2318_02715</name>
</gene>
<evidence type="ECO:0000256" key="3">
    <source>
        <dbReference type="PROSITE-ProRule" id="PRU00182"/>
    </source>
</evidence>
<evidence type="ECO:0000256" key="4">
    <source>
        <dbReference type="SAM" id="MobiDB-lite"/>
    </source>
</evidence>
<feature type="compositionally biased region" description="Basic residues" evidence="4">
    <location>
        <begin position="250"/>
        <end position="262"/>
    </location>
</feature>
<dbReference type="PANTHER" id="PTHR47683:SF2">
    <property type="entry name" value="RNA-BINDING S4 DOMAIN-CONTAINING PROTEIN"/>
    <property type="match status" value="1"/>
</dbReference>
<dbReference type="InterPro" id="IPR042092">
    <property type="entry name" value="PsdUridine_s_RsuA/RluB/E/F_cat"/>
</dbReference>
<evidence type="ECO:0000256" key="2">
    <source>
        <dbReference type="ARBA" id="ARBA00023235"/>
    </source>
</evidence>
<feature type="region of interest" description="Disordered" evidence="4">
    <location>
        <begin position="239"/>
        <end position="262"/>
    </location>
</feature>
<dbReference type="EMBL" id="MGFD01000050">
    <property type="protein sequence ID" value="OGL97353.1"/>
    <property type="molecule type" value="Genomic_DNA"/>
</dbReference>
<reference evidence="6 7" key="1">
    <citation type="journal article" date="2016" name="Nat. Commun.">
        <title>Thousands of microbial genomes shed light on interconnected biogeochemical processes in an aquifer system.</title>
        <authorList>
            <person name="Anantharaman K."/>
            <person name="Brown C.T."/>
            <person name="Hug L.A."/>
            <person name="Sharon I."/>
            <person name="Castelle C.J."/>
            <person name="Probst A.J."/>
            <person name="Thomas B.C."/>
            <person name="Singh A."/>
            <person name="Wilkins M.J."/>
            <person name="Karaoz U."/>
            <person name="Brodie E.L."/>
            <person name="Williams K.H."/>
            <person name="Hubbard S.S."/>
            <person name="Banfield J.F."/>
        </authorList>
    </citation>
    <scope>NUCLEOTIDE SEQUENCE [LARGE SCALE GENOMIC DNA]</scope>
</reference>
<protein>
    <recommendedName>
        <fullName evidence="5">RNA-binding S4 domain-containing protein</fullName>
    </recommendedName>
</protein>
<dbReference type="PROSITE" id="PS50889">
    <property type="entry name" value="S4"/>
    <property type="match status" value="1"/>
</dbReference>
<accession>A0A1F7W3G2</accession>
<evidence type="ECO:0000313" key="6">
    <source>
        <dbReference type="EMBL" id="OGL97353.1"/>
    </source>
</evidence>
<dbReference type="Proteomes" id="UP000177331">
    <property type="component" value="Unassembled WGS sequence"/>
</dbReference>
<comment type="similarity">
    <text evidence="1">Belongs to the pseudouridine synthase RsuA family.</text>
</comment>
<proteinExistence type="inferred from homology"/>
<dbReference type="InterPro" id="IPR020094">
    <property type="entry name" value="TruA/RsuA/RluB/E/F_N"/>
</dbReference>
<dbReference type="STRING" id="1802421.A2318_02715"/>
<sequence length="262" mass="30021">MSEPVRINKYLADQHYCSRREADRLIASGNVFLNNRPAKLGDKVGDSDTVRVNGRDRGQKSTSRVYMMMNKPVGISLNKKTEHNIYDLIDLKQGFFPVGEMSVRDEGLLILTNDSFFAKRLALPKYALDQEYVVEVNKPMPRGDITKIQNGIILKDGMTKPAKVRQLDPHRFAIILSETKQDLIRRICSELGYEVETLMRSRILTLKMISTYPIGNWRNLMESEIEDLKKAAGITVQETHAKQKPWTENKKKKLARNRQAGK</sequence>
<dbReference type="Pfam" id="PF01479">
    <property type="entry name" value="S4"/>
    <property type="match status" value="1"/>
</dbReference>
<dbReference type="AlphaFoldDB" id="A0A1F7W3G2"/>
<dbReference type="InterPro" id="IPR036986">
    <property type="entry name" value="S4_RNA-bd_sf"/>
</dbReference>
<organism evidence="6 7">
    <name type="scientific">Candidatus Uhrbacteria bacterium RIFOXYB2_FULL_45_11</name>
    <dbReference type="NCBI Taxonomy" id="1802421"/>
    <lineage>
        <taxon>Bacteria</taxon>
        <taxon>Candidatus Uhriibacteriota</taxon>
    </lineage>
</organism>
<dbReference type="Gene3D" id="3.10.290.10">
    <property type="entry name" value="RNA-binding S4 domain"/>
    <property type="match status" value="1"/>
</dbReference>
<dbReference type="SUPFAM" id="SSF55120">
    <property type="entry name" value="Pseudouridine synthase"/>
    <property type="match status" value="1"/>
</dbReference>
<evidence type="ECO:0000313" key="7">
    <source>
        <dbReference type="Proteomes" id="UP000177331"/>
    </source>
</evidence>
<dbReference type="InterPro" id="IPR006145">
    <property type="entry name" value="PsdUridine_synth_RsuA/RluA"/>
</dbReference>
<dbReference type="InterPro" id="IPR002942">
    <property type="entry name" value="S4_RNA-bd"/>
</dbReference>